<proteinExistence type="predicted"/>
<evidence type="ECO:0008006" key="4">
    <source>
        <dbReference type="Google" id="ProtNLM"/>
    </source>
</evidence>
<evidence type="ECO:0000256" key="1">
    <source>
        <dbReference type="SAM" id="SignalP"/>
    </source>
</evidence>
<evidence type="ECO:0000313" key="2">
    <source>
        <dbReference type="EMBL" id="TWT55688.1"/>
    </source>
</evidence>
<keyword evidence="3" id="KW-1185">Reference proteome</keyword>
<feature type="chain" id="PRO_5022767179" description="WD40-like Beta Propeller Repeat protein" evidence="1">
    <location>
        <begin position="21"/>
        <end position="321"/>
    </location>
</feature>
<dbReference type="OrthoDB" id="1007317at2"/>
<reference evidence="2 3" key="1">
    <citation type="submission" date="2019-02" db="EMBL/GenBank/DDBJ databases">
        <title>Deep-cultivation of Planctomycetes and their phenomic and genomic characterization uncovers novel biology.</title>
        <authorList>
            <person name="Wiegand S."/>
            <person name="Jogler M."/>
            <person name="Boedeker C."/>
            <person name="Pinto D."/>
            <person name="Vollmers J."/>
            <person name="Rivas-Marin E."/>
            <person name="Kohn T."/>
            <person name="Peeters S.H."/>
            <person name="Heuer A."/>
            <person name="Rast P."/>
            <person name="Oberbeckmann S."/>
            <person name="Bunk B."/>
            <person name="Jeske O."/>
            <person name="Meyerdierks A."/>
            <person name="Storesund J.E."/>
            <person name="Kallscheuer N."/>
            <person name="Luecker S."/>
            <person name="Lage O.M."/>
            <person name="Pohl T."/>
            <person name="Merkel B.J."/>
            <person name="Hornburger P."/>
            <person name="Mueller R.-W."/>
            <person name="Bruemmer F."/>
            <person name="Labrenz M."/>
            <person name="Spormann A.M."/>
            <person name="Op Den Camp H."/>
            <person name="Overmann J."/>
            <person name="Amann R."/>
            <person name="Jetten M.S.M."/>
            <person name="Mascher T."/>
            <person name="Medema M.H."/>
            <person name="Devos D.P."/>
            <person name="Kaster A.-K."/>
            <person name="Ovreas L."/>
            <person name="Rohde M."/>
            <person name="Galperin M.Y."/>
            <person name="Jogler C."/>
        </authorList>
    </citation>
    <scope>NUCLEOTIDE SEQUENCE [LARGE SCALE GENOMIC DNA]</scope>
    <source>
        <strain evidence="2 3">Pan54</strain>
    </source>
</reference>
<name>A0A5C5WYL9_9PLAN</name>
<dbReference type="InterPro" id="IPR045383">
    <property type="entry name" value="DUF6528"/>
</dbReference>
<organism evidence="2 3">
    <name type="scientific">Rubinisphaera italica</name>
    <dbReference type="NCBI Taxonomy" id="2527969"/>
    <lineage>
        <taxon>Bacteria</taxon>
        <taxon>Pseudomonadati</taxon>
        <taxon>Planctomycetota</taxon>
        <taxon>Planctomycetia</taxon>
        <taxon>Planctomycetales</taxon>
        <taxon>Planctomycetaceae</taxon>
        <taxon>Rubinisphaera</taxon>
    </lineage>
</organism>
<feature type="signal peptide" evidence="1">
    <location>
        <begin position="1"/>
        <end position="20"/>
    </location>
</feature>
<dbReference type="EMBL" id="SJPG01000002">
    <property type="protein sequence ID" value="TWT55688.1"/>
    <property type="molecule type" value="Genomic_DNA"/>
</dbReference>
<dbReference type="RefSeq" id="WP_146506583.1">
    <property type="nucleotide sequence ID" value="NZ_SJPG01000002.1"/>
</dbReference>
<keyword evidence="1" id="KW-0732">Signal</keyword>
<dbReference type="AlphaFoldDB" id="A0A5C5WYL9"/>
<dbReference type="Proteomes" id="UP000316095">
    <property type="component" value="Unassembled WGS sequence"/>
</dbReference>
<comment type="caution">
    <text evidence="2">The sequence shown here is derived from an EMBL/GenBank/DDBJ whole genome shotgun (WGS) entry which is preliminary data.</text>
</comment>
<gene>
    <name evidence="2" type="ORF">Pan54_53340</name>
</gene>
<evidence type="ECO:0000313" key="3">
    <source>
        <dbReference type="Proteomes" id="UP000316095"/>
    </source>
</evidence>
<protein>
    <recommendedName>
        <fullName evidence="4">WD40-like Beta Propeller Repeat protein</fullName>
    </recommendedName>
</protein>
<dbReference type="SUPFAM" id="SSF75011">
    <property type="entry name" value="3-carboxy-cis,cis-mucoante lactonizing enzyme"/>
    <property type="match status" value="1"/>
</dbReference>
<accession>A0A5C5WYL9</accession>
<dbReference type="Pfam" id="PF20138">
    <property type="entry name" value="DUF6528"/>
    <property type="match status" value="1"/>
</dbReference>
<sequence length="321" mass="36170" precursor="true">MYQSLRMLAVFICMPLCTLTADCPEEAAIVTDDLICCSKAEVFMIESTSEGMESPNHKWNWQASDSTEIPEAMQPRFVNVADCKPVGKFILVVSSSSGVAIIQRSDRKCIFHTFATNAHSACLLPQQHIAIASSYGGDEIVVYSYQDIATSNNPDARLELHGAHGVYWDKQRSRLWGLGDSKLILVAITDTDNRMSLVVEKEWNLPTKGGHDLSPAQDGKSLFVTTDTQVYRFEMTEELFKLDEDLGLKPKVKSVDQHPLSGEIVYQQAGESWWGETVRFVGSEQTIEVPGERFYKFRWDAPAELPDAEFIKKYTRMPRKE</sequence>